<accession>A0A9P4M3N4</accession>
<feature type="domain" description="Heterokaryon incompatibility" evidence="1">
    <location>
        <begin position="210"/>
        <end position="360"/>
    </location>
</feature>
<protein>
    <submittedName>
        <fullName evidence="2">HET-domain-containing protein</fullName>
    </submittedName>
</protein>
<reference evidence="2" key="1">
    <citation type="journal article" date="2020" name="Stud. Mycol.">
        <title>101 Dothideomycetes genomes: a test case for predicting lifestyles and emergence of pathogens.</title>
        <authorList>
            <person name="Haridas S."/>
            <person name="Albert R."/>
            <person name="Binder M."/>
            <person name="Bloem J."/>
            <person name="Labutti K."/>
            <person name="Salamov A."/>
            <person name="Andreopoulos B."/>
            <person name="Baker S."/>
            <person name="Barry K."/>
            <person name="Bills G."/>
            <person name="Bluhm B."/>
            <person name="Cannon C."/>
            <person name="Castanera R."/>
            <person name="Culley D."/>
            <person name="Daum C."/>
            <person name="Ezra D."/>
            <person name="Gonzalez J."/>
            <person name="Henrissat B."/>
            <person name="Kuo A."/>
            <person name="Liang C."/>
            <person name="Lipzen A."/>
            <person name="Lutzoni F."/>
            <person name="Magnuson J."/>
            <person name="Mondo S."/>
            <person name="Nolan M."/>
            <person name="Ohm R."/>
            <person name="Pangilinan J."/>
            <person name="Park H.-J."/>
            <person name="Ramirez L."/>
            <person name="Alfaro M."/>
            <person name="Sun H."/>
            <person name="Tritt A."/>
            <person name="Yoshinaga Y."/>
            <person name="Zwiers L.-H."/>
            <person name="Turgeon B."/>
            <person name="Goodwin S."/>
            <person name="Spatafora J."/>
            <person name="Crous P."/>
            <person name="Grigoriev I."/>
        </authorList>
    </citation>
    <scope>NUCLEOTIDE SEQUENCE</scope>
    <source>
        <strain evidence="2">CBS 133067</strain>
    </source>
</reference>
<dbReference type="OrthoDB" id="5125733at2759"/>
<dbReference type="Pfam" id="PF06985">
    <property type="entry name" value="HET"/>
    <property type="match status" value="1"/>
</dbReference>
<dbReference type="PANTHER" id="PTHR33112">
    <property type="entry name" value="DOMAIN PROTEIN, PUTATIVE-RELATED"/>
    <property type="match status" value="1"/>
</dbReference>
<dbReference type="Proteomes" id="UP000799772">
    <property type="component" value="Unassembled WGS sequence"/>
</dbReference>
<evidence type="ECO:0000313" key="3">
    <source>
        <dbReference type="Proteomes" id="UP000799772"/>
    </source>
</evidence>
<dbReference type="InterPro" id="IPR010730">
    <property type="entry name" value="HET"/>
</dbReference>
<evidence type="ECO:0000259" key="1">
    <source>
        <dbReference type="Pfam" id="PF06985"/>
    </source>
</evidence>
<evidence type="ECO:0000313" key="2">
    <source>
        <dbReference type="EMBL" id="KAF2095905.1"/>
    </source>
</evidence>
<proteinExistence type="predicted"/>
<dbReference type="EMBL" id="ML978130">
    <property type="protein sequence ID" value="KAF2095905.1"/>
    <property type="molecule type" value="Genomic_DNA"/>
</dbReference>
<name>A0A9P4M3N4_9PEZI</name>
<keyword evidence="3" id="KW-1185">Reference proteome</keyword>
<gene>
    <name evidence="2" type="ORF">NA57DRAFT_78680</name>
</gene>
<comment type="caution">
    <text evidence="2">The sequence shown here is derived from an EMBL/GenBank/DDBJ whole genome shotgun (WGS) entry which is preliminary data.</text>
</comment>
<sequence length="644" mass="73487">MPEAYEEIWQDADDENSTPRKYLNLCDSCQNIMTSPTNIKQLKSQTGLRLCSGSQEVSNCALRAIALESIGVFNARHPGHINQDDDGVVNVFGRKLGKGVEWYDIDTLELRYFREDSSGLRFTPLLEFDVLASPDDPAAEYISTRPPELNMLSEQSFNRIKRWITDCEKNHINCPAPSAATLPTRVIDVGVLEQTQIARVYETAHENGRYVALSYCWGGPQMIALTTATRSQMERGICISSLPRTLQDAIFITRMLGLRYIWVDSMCIIQDDPADKEKELKAMAQIYRDAFVTISAASTKSCQDGFLARRKPKASHYPRFTLPYCAWDDESKIGSVVLQQQFYHDFLTEPINKRAWTLQERLLSPRILIYGTHELWWQCQAEQLSNGGTGKFYDPGAERLLSAFFQHDKETLTHKEWWYSWVDTVIDYTHRELSFEEDKLVAISAIASQFQAVQSNDYLAGLWKSTLLMDLTWMIDPSKSQPLKPRPSKYVAPSWSWAAVQGTVSFASSWSSENEASYAEVSRCETTLSTNELPTGRVTAGFLEARAKVKEARWRSRTTDLLDYEPYDQSKTIGRAWMDAEEEKPERLFCIRLERNVGLIVTEQSPCVFQRVGFFEIIGESSEESVALTDKWFEQCDTQIITII</sequence>
<dbReference type="AlphaFoldDB" id="A0A9P4M3N4"/>
<organism evidence="2 3">
    <name type="scientific">Rhizodiscina lignyota</name>
    <dbReference type="NCBI Taxonomy" id="1504668"/>
    <lineage>
        <taxon>Eukaryota</taxon>
        <taxon>Fungi</taxon>
        <taxon>Dikarya</taxon>
        <taxon>Ascomycota</taxon>
        <taxon>Pezizomycotina</taxon>
        <taxon>Dothideomycetes</taxon>
        <taxon>Pleosporomycetidae</taxon>
        <taxon>Aulographales</taxon>
        <taxon>Rhizodiscinaceae</taxon>
        <taxon>Rhizodiscina</taxon>
    </lineage>
</organism>
<dbReference type="PANTHER" id="PTHR33112:SF16">
    <property type="entry name" value="HETEROKARYON INCOMPATIBILITY DOMAIN-CONTAINING PROTEIN"/>
    <property type="match status" value="1"/>
</dbReference>